<evidence type="ECO:0000256" key="4">
    <source>
        <dbReference type="ARBA" id="ARBA00022840"/>
    </source>
</evidence>
<reference evidence="8" key="1">
    <citation type="journal article" date="2023" name="Plant J.">
        <title>Genome sequences and population genomics provide insights into the demographic history, inbreeding, and mutation load of two 'living fossil' tree species of Dipteronia.</title>
        <authorList>
            <person name="Feng Y."/>
            <person name="Comes H.P."/>
            <person name="Chen J."/>
            <person name="Zhu S."/>
            <person name="Lu R."/>
            <person name="Zhang X."/>
            <person name="Li P."/>
            <person name="Qiu J."/>
            <person name="Olsen K.M."/>
            <person name="Qiu Y."/>
        </authorList>
    </citation>
    <scope>NUCLEOTIDE SEQUENCE</scope>
    <source>
        <strain evidence="8">NBL</strain>
    </source>
</reference>
<dbReference type="PANTHER" id="PTHR33463">
    <property type="entry name" value="NB-ARC DOMAIN-CONTAINING PROTEIN-RELATED"/>
    <property type="match status" value="1"/>
</dbReference>
<feature type="coiled-coil region" evidence="5">
    <location>
        <begin position="27"/>
        <end position="54"/>
    </location>
</feature>
<keyword evidence="4" id="KW-0067">ATP-binding</keyword>
<dbReference type="InterPro" id="IPR042197">
    <property type="entry name" value="Apaf_helical"/>
</dbReference>
<dbReference type="Gene3D" id="3.80.10.10">
    <property type="entry name" value="Ribonuclease Inhibitor"/>
    <property type="match status" value="2"/>
</dbReference>
<dbReference type="SUPFAM" id="SSF52540">
    <property type="entry name" value="P-loop containing nucleoside triphosphate hydrolases"/>
    <property type="match status" value="1"/>
</dbReference>
<dbReference type="InterPro" id="IPR002182">
    <property type="entry name" value="NB-ARC"/>
</dbReference>
<dbReference type="SUPFAM" id="SSF52058">
    <property type="entry name" value="L domain-like"/>
    <property type="match status" value="1"/>
</dbReference>
<comment type="similarity">
    <text evidence="1">Belongs to the disease resistance NB-LRR family.</text>
</comment>
<evidence type="ECO:0000259" key="6">
    <source>
        <dbReference type="Pfam" id="PF00931"/>
    </source>
</evidence>
<evidence type="ECO:0000256" key="5">
    <source>
        <dbReference type="SAM" id="Coils"/>
    </source>
</evidence>
<protein>
    <recommendedName>
        <fullName evidence="10">AAA+ ATPase domain-containing protein</fullName>
    </recommendedName>
</protein>
<name>A0AAE0E112_9ROSI</name>
<evidence type="ECO:0000313" key="8">
    <source>
        <dbReference type="EMBL" id="KAK3200410.1"/>
    </source>
</evidence>
<dbReference type="GO" id="GO:0005524">
    <property type="term" value="F:ATP binding"/>
    <property type="evidence" value="ECO:0007669"/>
    <property type="project" value="UniProtKB-KW"/>
</dbReference>
<dbReference type="GO" id="GO:0043531">
    <property type="term" value="F:ADP binding"/>
    <property type="evidence" value="ECO:0007669"/>
    <property type="project" value="InterPro"/>
</dbReference>
<keyword evidence="9" id="KW-1185">Reference proteome</keyword>
<sequence>MVEIALSVAAKVAEYLVAPIARPFGYIWNYKTNFDNLKTEVRKLEGQRDTVQHSVDEAIRNGEQIEQHVNDWMDRVKTMTDEVLEVIEENQRANMKCFKGLCPNPKKHYQHSRKAVKKTKAIVGLYADGNFQADILDAVSNPDVNMVGIYGTGGIGKTTLAREIAGQAEDKKLFNAVAFAEVGVEPDIKEIQQEIADKLGLTFCEESASGRARSLQQRLKREEKLLLVLDNIWGRLNLEDVGIPFGNDHKGCKLLLTGRSLDVLSNKMDSQSNFKVDFLDKGEAWSLFEKKAGAWDRFQDLAKNVAEACGGLPIAINSVAVALKNKEEFEWKDALGKLTTPSSSNFEGVAAETYSSIEFSYSQLKERELKSTFLLCCIMEYSRLEALLEYGMGLGIFEYVEAMEDARNRVNTLVRKLKDSSLLLDINNGTFSLHDVVRDVGRSIASRDGHMFIVANNYIPKEWVGKDILKNCVGISLYNFSKLPEELECPELQFFYLRTTSKDYCRVPNNFFAGMPKLKVLHLAKLEFYLMPNSIRLLVNLRTLYINNCKLRDIDFIGEIKQLEILRIRGYSCEIEMIPKKICNLTGLRLLDLMDCECLRNIPPNVLSTFTRLEELYLPARVFRKCIIDWEVEGVNILDELKHLMHLTTLIISIADANVLPKGRFLLKKLERYEIIIGNKERSPFYRRHGTSRMVRLNLETSSFCDDVQKFLSVLDGRGFPELEYLHVENSPCFRAVVDCLESESCHHFLFLQSLSLHRVLNLEMIHNYPLKADSFRQLSAIKVQFCHKLKNMLSFSTYRALPLLQEVDVSSCDNMEEIFVINRREEDINNDEGTDQIEFKHLSSLTLKYLPKCTSFCSINNNKDMFDTPFKADSFSQLRTITVEKCNKLKNILSFSTYRALPLLQEVVVSSCDNMEEIFAIRREENINNIEGTDQIEFKHLSSLTLKYLPKLTSFCTINNIEGTDQIEFKQLRCLTLEDLPKLRSFCSINNNKYMFDTLTLLFNQKVPTISSAPI</sequence>
<dbReference type="GO" id="GO:0006952">
    <property type="term" value="P:defense response"/>
    <property type="evidence" value="ECO:0007669"/>
    <property type="project" value="UniProtKB-KW"/>
</dbReference>
<evidence type="ECO:0000256" key="3">
    <source>
        <dbReference type="ARBA" id="ARBA00022821"/>
    </source>
</evidence>
<evidence type="ECO:0000256" key="2">
    <source>
        <dbReference type="ARBA" id="ARBA00022741"/>
    </source>
</evidence>
<evidence type="ECO:0000259" key="7">
    <source>
        <dbReference type="Pfam" id="PF23247"/>
    </source>
</evidence>
<feature type="domain" description="NB-ARC" evidence="6">
    <location>
        <begin position="139"/>
        <end position="293"/>
    </location>
</feature>
<keyword evidence="5" id="KW-0175">Coiled coil</keyword>
<feature type="domain" description="Disease resistance protein At4g27190-like leucine-rich repeats" evidence="7">
    <location>
        <begin position="705"/>
        <end position="814"/>
    </location>
</feature>
<accession>A0AAE0E112</accession>
<dbReference type="Pfam" id="PF00931">
    <property type="entry name" value="NB-ARC"/>
    <property type="match status" value="1"/>
</dbReference>
<dbReference type="InterPro" id="IPR050905">
    <property type="entry name" value="Plant_NBS-LRR"/>
</dbReference>
<dbReference type="InterPro" id="IPR057135">
    <property type="entry name" value="At4g27190-like_LRR"/>
</dbReference>
<dbReference type="PANTHER" id="PTHR33463:SF198">
    <property type="entry name" value="RPP4C3"/>
    <property type="match status" value="1"/>
</dbReference>
<proteinExistence type="inferred from homology"/>
<evidence type="ECO:0000313" key="9">
    <source>
        <dbReference type="Proteomes" id="UP001281410"/>
    </source>
</evidence>
<evidence type="ECO:0008006" key="10">
    <source>
        <dbReference type="Google" id="ProtNLM"/>
    </source>
</evidence>
<comment type="caution">
    <text evidence="8">The sequence shown here is derived from an EMBL/GenBank/DDBJ whole genome shotgun (WGS) entry which is preliminary data.</text>
</comment>
<keyword evidence="3" id="KW-0611">Plant defense</keyword>
<dbReference type="PRINTS" id="PR00364">
    <property type="entry name" value="DISEASERSIST"/>
</dbReference>
<dbReference type="InterPro" id="IPR032675">
    <property type="entry name" value="LRR_dom_sf"/>
</dbReference>
<feature type="domain" description="Disease resistance protein At4g27190-like leucine-rich repeats" evidence="7">
    <location>
        <begin position="864"/>
        <end position="991"/>
    </location>
</feature>
<dbReference type="Gene3D" id="3.40.50.300">
    <property type="entry name" value="P-loop containing nucleotide triphosphate hydrolases"/>
    <property type="match status" value="1"/>
</dbReference>
<dbReference type="Gene3D" id="1.10.8.430">
    <property type="entry name" value="Helical domain of apoptotic protease-activating factors"/>
    <property type="match status" value="1"/>
</dbReference>
<dbReference type="Pfam" id="PF23247">
    <property type="entry name" value="LRR_RPS2"/>
    <property type="match status" value="2"/>
</dbReference>
<dbReference type="Proteomes" id="UP001281410">
    <property type="component" value="Unassembled WGS sequence"/>
</dbReference>
<dbReference type="EMBL" id="JANJYJ010000007">
    <property type="protein sequence ID" value="KAK3200410.1"/>
    <property type="molecule type" value="Genomic_DNA"/>
</dbReference>
<evidence type="ECO:0000256" key="1">
    <source>
        <dbReference type="ARBA" id="ARBA00008894"/>
    </source>
</evidence>
<gene>
    <name evidence="8" type="ORF">Dsin_023825</name>
</gene>
<keyword evidence="2" id="KW-0547">Nucleotide-binding</keyword>
<dbReference type="InterPro" id="IPR027417">
    <property type="entry name" value="P-loop_NTPase"/>
</dbReference>
<organism evidence="8 9">
    <name type="scientific">Dipteronia sinensis</name>
    <dbReference type="NCBI Taxonomy" id="43782"/>
    <lineage>
        <taxon>Eukaryota</taxon>
        <taxon>Viridiplantae</taxon>
        <taxon>Streptophyta</taxon>
        <taxon>Embryophyta</taxon>
        <taxon>Tracheophyta</taxon>
        <taxon>Spermatophyta</taxon>
        <taxon>Magnoliopsida</taxon>
        <taxon>eudicotyledons</taxon>
        <taxon>Gunneridae</taxon>
        <taxon>Pentapetalae</taxon>
        <taxon>rosids</taxon>
        <taxon>malvids</taxon>
        <taxon>Sapindales</taxon>
        <taxon>Sapindaceae</taxon>
        <taxon>Hippocastanoideae</taxon>
        <taxon>Acereae</taxon>
        <taxon>Dipteronia</taxon>
    </lineage>
</organism>
<dbReference type="AlphaFoldDB" id="A0AAE0E112"/>